<name>A0ABY7QLK4_9FLAO</name>
<keyword evidence="1" id="KW-1133">Transmembrane helix</keyword>
<dbReference type="EMBL" id="CP115859">
    <property type="protein sequence ID" value="WBV60103.1"/>
    <property type="molecule type" value="Genomic_DNA"/>
</dbReference>
<evidence type="ECO:0000313" key="3">
    <source>
        <dbReference type="EMBL" id="WBV60103.1"/>
    </source>
</evidence>
<keyword evidence="1" id="KW-0812">Transmembrane</keyword>
<dbReference type="Proteomes" id="UP001210978">
    <property type="component" value="Chromosome"/>
</dbReference>
<reference evidence="3 4" key="1">
    <citation type="submission" date="2023-01" db="EMBL/GenBank/DDBJ databases">
        <title>Complete genome of Chryseobacterium camelliae VAN22-5A.</title>
        <authorList>
            <person name="Zong G."/>
            <person name="Cao G."/>
        </authorList>
    </citation>
    <scope>NUCLEOTIDE SEQUENCE [LARGE SCALE GENOMIC DNA]</scope>
    <source>
        <strain evidence="3 4">VAN22-5A</strain>
    </source>
</reference>
<proteinExistence type="predicted"/>
<gene>
    <name evidence="3" type="ORF">PFY12_13785</name>
</gene>
<dbReference type="InterPro" id="IPR011646">
    <property type="entry name" value="KAP_P-loop"/>
</dbReference>
<feature type="transmembrane region" description="Helical" evidence="1">
    <location>
        <begin position="76"/>
        <end position="95"/>
    </location>
</feature>
<organism evidence="3 4">
    <name type="scientific">Chryseobacterium camelliae</name>
    <dbReference type="NCBI Taxonomy" id="1265445"/>
    <lineage>
        <taxon>Bacteria</taxon>
        <taxon>Pseudomonadati</taxon>
        <taxon>Bacteroidota</taxon>
        <taxon>Flavobacteriia</taxon>
        <taxon>Flavobacteriales</taxon>
        <taxon>Weeksellaceae</taxon>
        <taxon>Chryseobacterium group</taxon>
        <taxon>Chryseobacterium</taxon>
    </lineage>
</organism>
<dbReference type="Pfam" id="PF07693">
    <property type="entry name" value="KAP_NTPase"/>
    <property type="match status" value="1"/>
</dbReference>
<evidence type="ECO:0000256" key="1">
    <source>
        <dbReference type="SAM" id="Phobius"/>
    </source>
</evidence>
<protein>
    <submittedName>
        <fullName evidence="3">P-loop NTPase fold protein</fullName>
    </submittedName>
</protein>
<sequence>MKFLDRILEFISNFKLILILLGIYFSLENIIVPIYKKAFIDTFLSKFTTSLTNDLIFLFIVIFSILLATNKINRGFYIKNVTITHIVLVLLFYFYCRIVFNDKLLPLKLFSEIKYSDILFVSLICPILVKSLFKNKRKEINEDNDITIFNDNPLLNSSQDILRRKEVAVKAVRFIKGNHSNNSVAIGIVGRWGEGKTTFMSFMEESFINDEKFIIVHFKSWLNISLSSIINDFFNTIEKEIKPYSIDIAREIKKYGKSVLSIYKNSTTEIILNSLNVISDQSVSENFKNVDDLLEKLNKKIIIFFDDLDRLQPNEVFEVLKLIRNTASFKTFNYVVGYDKEYIIRALEKNNIPKPESYCEKIFLSEFHLLPVTKNQIASYLKENLKKHFDEEKNELENVFDTYEMFSKHFVGNIFNSIKTLRDAKRFLNDFSISINLIKREIDVGDFLIIKLIKFSYYEVYFQIFANKNKYIGSSERNVRYGGGIRQIGLRVDDKSTTQDFKESILFKDLKSSNIYSQEQLDDIRSLFTVLFLESPQKPLSFGFNNNYFKYFRDELGESEIPDKEYRQVIKSSWENIVINIKKWEEDGKLFGILARLYHTDSLDFNNRAEYENYIKLLFLLENMTSEKEDLKYFHIDYDYIFSCLFNHTTAICQKFYENKKQDFKDFIKNLLYSAEFPYTFEMRFCKYIFTRIYDPANFDILSKDDLKEYLIYTFGETVKIFNYENNMLFDAFWRSVFKEHQQDENQSNMWHNVEVILPEIKELFKFAIKRFPDKFLIDIVEKERGWSDEKYIRKKVRIHDFALKIFDNYNEFLEFVKDNFDNETTVFKNEFLDFSQKTLPNNEFIDYEFTYEPIKLLLFSNLSR</sequence>
<dbReference type="Gene3D" id="3.40.50.300">
    <property type="entry name" value="P-loop containing nucleotide triphosphate hydrolases"/>
    <property type="match status" value="1"/>
</dbReference>
<feature type="transmembrane region" description="Helical" evidence="1">
    <location>
        <begin position="7"/>
        <end position="27"/>
    </location>
</feature>
<dbReference type="InterPro" id="IPR027417">
    <property type="entry name" value="P-loop_NTPase"/>
</dbReference>
<evidence type="ECO:0000259" key="2">
    <source>
        <dbReference type="Pfam" id="PF07693"/>
    </source>
</evidence>
<dbReference type="RefSeq" id="WP_271148445.1">
    <property type="nucleotide sequence ID" value="NZ_CP115859.1"/>
</dbReference>
<feature type="domain" description="KAP NTPase" evidence="2">
    <location>
        <begin position="168"/>
        <end position="434"/>
    </location>
</feature>
<dbReference type="SUPFAM" id="SSF52540">
    <property type="entry name" value="P-loop containing nucleoside triphosphate hydrolases"/>
    <property type="match status" value="1"/>
</dbReference>
<evidence type="ECO:0000313" key="4">
    <source>
        <dbReference type="Proteomes" id="UP001210978"/>
    </source>
</evidence>
<feature type="transmembrane region" description="Helical" evidence="1">
    <location>
        <begin position="47"/>
        <end position="69"/>
    </location>
</feature>
<keyword evidence="1" id="KW-0472">Membrane</keyword>
<keyword evidence="4" id="KW-1185">Reference proteome</keyword>
<accession>A0ABY7QLK4</accession>